<dbReference type="OrthoDB" id="495830at2"/>
<evidence type="ECO:0000313" key="1">
    <source>
        <dbReference type="EMBL" id="AXG76672.1"/>
    </source>
</evidence>
<dbReference type="AlphaFoldDB" id="A0A345HIZ8"/>
<name>A0A345HIZ8_9ACTN</name>
<protein>
    <submittedName>
        <fullName evidence="1">Uncharacterized protein</fullName>
    </submittedName>
</protein>
<dbReference type="KEGG" id="spad:DVK44_02125"/>
<dbReference type="EMBL" id="CP031194">
    <property type="protein sequence ID" value="AXG76672.1"/>
    <property type="molecule type" value="Genomic_DNA"/>
</dbReference>
<keyword evidence="2" id="KW-1185">Reference proteome</keyword>
<proteinExistence type="predicted"/>
<evidence type="ECO:0000313" key="2">
    <source>
        <dbReference type="Proteomes" id="UP000253868"/>
    </source>
</evidence>
<gene>
    <name evidence="1" type="ORF">DVK44_02125</name>
</gene>
<sequence length="154" mass="15826">MALPGHEAGRPGRAAERFVAASAVLTGFDTAELAETGMAESYREFVTRCAEPPLYAELLDRLTGPAADARAALAEDESLAELARAVCHLWYVGEWPGLAADEGGPAPRLLSGRAYSRGLVWRGLGGHAPGAGRPGYGTWAAPPATAAAAGGGVR</sequence>
<organism evidence="1 2">
    <name type="scientific">Streptomyces paludis</name>
    <dbReference type="NCBI Taxonomy" id="2282738"/>
    <lineage>
        <taxon>Bacteria</taxon>
        <taxon>Bacillati</taxon>
        <taxon>Actinomycetota</taxon>
        <taxon>Actinomycetes</taxon>
        <taxon>Kitasatosporales</taxon>
        <taxon>Streptomycetaceae</taxon>
        <taxon>Streptomyces</taxon>
    </lineage>
</organism>
<dbReference type="Proteomes" id="UP000253868">
    <property type="component" value="Chromosome"/>
</dbReference>
<accession>A0A345HIZ8</accession>
<reference evidence="2" key="1">
    <citation type="submission" date="2018-07" db="EMBL/GenBank/DDBJ databases">
        <authorList>
            <person name="Zhao J."/>
        </authorList>
    </citation>
    <scope>NUCLEOTIDE SEQUENCE [LARGE SCALE GENOMIC DNA]</scope>
    <source>
        <strain evidence="2">GSSD-12</strain>
    </source>
</reference>
<dbReference type="RefSeq" id="WP_114658051.1">
    <property type="nucleotide sequence ID" value="NZ_CP031194.1"/>
</dbReference>